<reference evidence="1 2" key="1">
    <citation type="journal article" date="2016" name="Front. Microbiol.">
        <title>Comprehensive Phylogenetic Analysis of Bovine Non-aureus Staphylococci Species Based on Whole-Genome Sequencing.</title>
        <authorList>
            <person name="Naushad S."/>
            <person name="Barkema H.W."/>
            <person name="Luby C."/>
            <person name="Condas L.A."/>
            <person name="Nobrega D.B."/>
            <person name="Carson D.A."/>
            <person name="De Buck J."/>
        </authorList>
    </citation>
    <scope>NUCLEOTIDE SEQUENCE [LARGE SCALE GENOMIC DNA]</scope>
    <source>
        <strain evidence="1 2">SNUC 761</strain>
    </source>
</reference>
<organism evidence="1 2">
    <name type="scientific">Staphylococcus devriesei</name>
    <dbReference type="NCBI Taxonomy" id="586733"/>
    <lineage>
        <taxon>Bacteria</taxon>
        <taxon>Bacillati</taxon>
        <taxon>Bacillota</taxon>
        <taxon>Bacilli</taxon>
        <taxon>Bacillales</taxon>
        <taxon>Staphylococcaceae</taxon>
        <taxon>Staphylococcus</taxon>
    </lineage>
</organism>
<gene>
    <name evidence="1" type="ORF">BUY44_08880</name>
</gene>
<evidence type="ECO:0000313" key="1">
    <source>
        <dbReference type="EMBL" id="PTE71865.1"/>
    </source>
</evidence>
<dbReference type="EMBL" id="PYZL01000065">
    <property type="protein sequence ID" value="PTE71865.1"/>
    <property type="molecule type" value="Genomic_DNA"/>
</dbReference>
<dbReference type="Proteomes" id="UP000242547">
    <property type="component" value="Unassembled WGS sequence"/>
</dbReference>
<dbReference type="InterPro" id="IPR038666">
    <property type="entry name" value="SSP1_head-tail_sf"/>
</dbReference>
<accession>A0A2T4KG29</accession>
<dbReference type="AlphaFoldDB" id="A0A2T4KG29"/>
<proteinExistence type="predicted"/>
<sequence length="105" mass="12216">MAYHFNNRIEIIEEREDPDAFMPGEGMISTVIAKPWAEVKTLKGSEYADAGFTINEEPMRFIIRYRKGIETYHHVRYKGENYNIQSVTNDNGLNQTLTIFAKKIK</sequence>
<dbReference type="NCBIfam" id="TIGR01563">
    <property type="entry name" value="gp16_SPP1"/>
    <property type="match status" value="1"/>
</dbReference>
<dbReference type="Pfam" id="PF05521">
    <property type="entry name" value="Phage_HCP"/>
    <property type="match status" value="1"/>
</dbReference>
<dbReference type="InterPro" id="IPR008767">
    <property type="entry name" value="Phage_SPP1_head-tail_adaptor"/>
</dbReference>
<evidence type="ECO:0000313" key="2">
    <source>
        <dbReference type="Proteomes" id="UP000242547"/>
    </source>
</evidence>
<comment type="caution">
    <text evidence="1">The sequence shown here is derived from an EMBL/GenBank/DDBJ whole genome shotgun (WGS) entry which is preliminary data.</text>
</comment>
<name>A0A2T4KG29_9STAP</name>
<dbReference type="RefSeq" id="WP_107506253.1">
    <property type="nucleotide sequence ID" value="NZ_PYZL01000065.1"/>
</dbReference>
<dbReference type="Gene3D" id="2.40.10.270">
    <property type="entry name" value="Bacteriophage SPP1 head-tail adaptor protein"/>
    <property type="match status" value="1"/>
</dbReference>
<protein>
    <submittedName>
        <fullName evidence="1">Head-tail adaptor protein</fullName>
    </submittedName>
</protein>